<evidence type="ECO:0000259" key="1">
    <source>
        <dbReference type="Pfam" id="PF17805"/>
    </source>
</evidence>
<keyword evidence="3" id="KW-1185">Reference proteome</keyword>
<dbReference type="Pfam" id="PF17805">
    <property type="entry name" value="AsnC_trans_reg2"/>
    <property type="match status" value="2"/>
</dbReference>
<dbReference type="InterPro" id="IPR050684">
    <property type="entry name" value="HTH-Siroheme_Decarb"/>
</dbReference>
<accession>A0A940YAB1</accession>
<reference evidence="2 3" key="1">
    <citation type="submission" date="2021-04" db="EMBL/GenBank/DDBJ databases">
        <title>The genome sequence of Ideonella sp. 3Y2.</title>
        <authorList>
            <person name="Liu Y."/>
        </authorList>
    </citation>
    <scope>NUCLEOTIDE SEQUENCE [LARGE SCALE GENOMIC DNA]</scope>
    <source>
        <strain evidence="2 3">3Y2</strain>
    </source>
</reference>
<organism evidence="2 3">
    <name type="scientific">Ideonella alba</name>
    <dbReference type="NCBI Taxonomy" id="2824118"/>
    <lineage>
        <taxon>Bacteria</taxon>
        <taxon>Pseudomonadati</taxon>
        <taxon>Pseudomonadota</taxon>
        <taxon>Betaproteobacteria</taxon>
        <taxon>Burkholderiales</taxon>
        <taxon>Sphaerotilaceae</taxon>
        <taxon>Ideonella</taxon>
    </lineage>
</organism>
<dbReference type="InterPro" id="IPR040523">
    <property type="entry name" value="AsnC_trans_reg2"/>
</dbReference>
<evidence type="ECO:0000313" key="2">
    <source>
        <dbReference type="EMBL" id="MBQ0930548.1"/>
    </source>
</evidence>
<dbReference type="PANTHER" id="PTHR43413:SF1">
    <property type="entry name" value="SIROHEME DECARBOXYLASE NIRL SUBUNIT"/>
    <property type="match status" value="1"/>
</dbReference>
<dbReference type="EMBL" id="JAGQDD010000004">
    <property type="protein sequence ID" value="MBQ0930548.1"/>
    <property type="molecule type" value="Genomic_DNA"/>
</dbReference>
<gene>
    <name evidence="2" type="ORF">KAK03_08610</name>
</gene>
<dbReference type="PANTHER" id="PTHR43413">
    <property type="entry name" value="TRANSCRIPTIONAL REGULATOR, ASNC FAMILY"/>
    <property type="match status" value="1"/>
</dbReference>
<feature type="domain" description="Siroheme decarboxylase AsnC-like ligand binding" evidence="1">
    <location>
        <begin position="63"/>
        <end position="127"/>
    </location>
</feature>
<dbReference type="Gene3D" id="3.30.70.3460">
    <property type="match status" value="2"/>
</dbReference>
<protein>
    <submittedName>
        <fullName evidence="2">Lrp/AsnC family transcriptional regulator</fullName>
    </submittedName>
</protein>
<sequence>MDRLNLLNTWQRGLPLTERPWDTLAAVHGTTVPRLLDELRAAQRAGQLSRVGGVFAASAGGAALLAAMAVPEARLDAVAAIVSAHAGVNHNYAREHRHNLWFVMTGLDAEAVERSLQTLEAATAVPALRLPLRRPYRIDLGFDLRQRTASTAPDEPRRRPPAVADADRPLAALVEDGLPLVERPVDAWSQALGWTPLRVLQTLARWLDQGTLRRFGLIVRHHEFGFTHNAMAVFDVPDTLVDALGPRLAAQAGVTLCYRRERAEGWPYNLYGMVHGRDRDSVRAVLAQACAAAGLQGLPQQVLFSWRRYKQTGARRFRDLPDEETRHALAG</sequence>
<dbReference type="RefSeq" id="WP_210853391.1">
    <property type="nucleotide sequence ID" value="NZ_JAGQDD010000004.1"/>
</dbReference>
<feature type="domain" description="Siroheme decarboxylase AsnC-like ligand binding" evidence="1">
    <location>
        <begin position="224"/>
        <end position="310"/>
    </location>
</feature>
<name>A0A940YAB1_9BURK</name>
<proteinExistence type="predicted"/>
<comment type="caution">
    <text evidence="2">The sequence shown here is derived from an EMBL/GenBank/DDBJ whole genome shotgun (WGS) entry which is preliminary data.</text>
</comment>
<dbReference type="AlphaFoldDB" id="A0A940YAB1"/>
<evidence type="ECO:0000313" key="3">
    <source>
        <dbReference type="Proteomes" id="UP000676246"/>
    </source>
</evidence>
<dbReference type="Proteomes" id="UP000676246">
    <property type="component" value="Unassembled WGS sequence"/>
</dbReference>